<name>A0A1Y1RT32_9SPIO</name>
<feature type="transmembrane region" description="Helical" evidence="7">
    <location>
        <begin position="309"/>
        <end position="329"/>
    </location>
</feature>
<dbReference type="PANTHER" id="PTHR33362:SF4">
    <property type="entry name" value="2,3-DIKETO-L-GULONATE TRAP TRANSPORTER LARGE PERMEASE PROTEIN YIAN"/>
    <property type="match status" value="1"/>
</dbReference>
<dbReference type="PIRSF" id="PIRSF006066">
    <property type="entry name" value="HI0050"/>
    <property type="match status" value="1"/>
</dbReference>
<feature type="transmembrane region" description="Helical" evidence="7">
    <location>
        <begin position="46"/>
        <end position="65"/>
    </location>
</feature>
<feature type="transmembrane region" description="Helical" evidence="7">
    <location>
        <begin position="239"/>
        <end position="256"/>
    </location>
</feature>
<comment type="caution">
    <text evidence="9">The sequence shown here is derived from an EMBL/GenBank/DDBJ whole genome shotgun (WGS) entry which is preliminary data.</text>
</comment>
<dbReference type="STRING" id="1963862.B4O97_18420"/>
<protein>
    <submittedName>
        <fullName evidence="9">L-dehydroascorbate transporter large permease subunit</fullName>
    </submittedName>
</protein>
<feature type="transmembrane region" description="Helical" evidence="7">
    <location>
        <begin position="169"/>
        <end position="190"/>
    </location>
</feature>
<keyword evidence="4 7" id="KW-0812">Transmembrane</keyword>
<evidence type="ECO:0000256" key="3">
    <source>
        <dbReference type="ARBA" id="ARBA00022519"/>
    </source>
</evidence>
<evidence type="ECO:0000256" key="1">
    <source>
        <dbReference type="ARBA" id="ARBA00004429"/>
    </source>
</evidence>
<accession>A0A1Y1RT32</accession>
<sequence>MITVFLLSLFGLILLNVPISLALIGTAGVMMYLTGGFSAQILTQGLVRGIDNFPLLAIPFFMIAGEIMNQGGISRRIVRFAHVLVGHISGGIGYVGILSSMVFAGVSGSAIADTAAVGSVLVPVMNNHGYDTKRSTGLICSAGCIGPIIPPSIPMILYGVTAGVSIVKLFLGGIIPGILIAVVLSIVWFFHTRRRNYKSEKRATWKELVSSTIDAFWALLLPIIILGGIVFGVVTPTEAAVIAVVYAFLIAMFVYHDITIKDIPEILVASMKSTASIMFVVGGATAAAYMITTVHIPEMLTGLIVSHAANAYTLLFLINILLLLVGCVLDTAPAILLLTPILLPIVVQYGLNPIHFGVVMVMNLCLGLLTPPVGAVLYVGSGLSRLSIVQLTKGMLPFLLAMIGVLFAITYFPDLVLVTTRYIK</sequence>
<dbReference type="Proteomes" id="UP000192343">
    <property type="component" value="Unassembled WGS sequence"/>
</dbReference>
<dbReference type="RefSeq" id="WP_083052990.1">
    <property type="nucleotide sequence ID" value="NZ_MWQY01000034.1"/>
</dbReference>
<evidence type="ECO:0000256" key="2">
    <source>
        <dbReference type="ARBA" id="ARBA00022475"/>
    </source>
</evidence>
<gene>
    <name evidence="9" type="ORF">B4O97_18420</name>
</gene>
<feature type="transmembrane region" description="Helical" evidence="7">
    <location>
        <begin position="77"/>
        <end position="97"/>
    </location>
</feature>
<evidence type="ECO:0000256" key="4">
    <source>
        <dbReference type="ARBA" id="ARBA00022692"/>
    </source>
</evidence>
<organism evidence="9 10">
    <name type="scientific">Marispirochaeta aestuarii</name>
    <dbReference type="NCBI Taxonomy" id="1963862"/>
    <lineage>
        <taxon>Bacteria</taxon>
        <taxon>Pseudomonadati</taxon>
        <taxon>Spirochaetota</taxon>
        <taxon>Spirochaetia</taxon>
        <taxon>Spirochaetales</taxon>
        <taxon>Spirochaetaceae</taxon>
        <taxon>Marispirochaeta</taxon>
    </lineage>
</organism>
<proteinExistence type="predicted"/>
<keyword evidence="3" id="KW-0997">Cell inner membrane</keyword>
<feature type="transmembrane region" description="Helical" evidence="7">
    <location>
        <begin position="103"/>
        <end position="124"/>
    </location>
</feature>
<dbReference type="OrthoDB" id="370245at2"/>
<feature type="transmembrane region" description="Helical" evidence="7">
    <location>
        <begin position="391"/>
        <end position="412"/>
    </location>
</feature>
<evidence type="ECO:0000256" key="7">
    <source>
        <dbReference type="SAM" id="Phobius"/>
    </source>
</evidence>
<comment type="subcellular location">
    <subcellularLocation>
        <location evidence="1">Cell inner membrane</location>
        <topology evidence="1">Multi-pass membrane protein</topology>
    </subcellularLocation>
</comment>
<reference evidence="9 10" key="1">
    <citation type="submission" date="2017-03" db="EMBL/GenBank/DDBJ databases">
        <title>Draft Genome sequence of Marispirochaeta sp. strain JC444.</title>
        <authorList>
            <person name="Shivani Y."/>
            <person name="Subhash Y."/>
            <person name="Sasikala C."/>
            <person name="Ramana C."/>
        </authorList>
    </citation>
    <scope>NUCLEOTIDE SEQUENCE [LARGE SCALE GENOMIC DNA]</scope>
    <source>
        <strain evidence="9 10">JC444</strain>
    </source>
</reference>
<evidence type="ECO:0000313" key="10">
    <source>
        <dbReference type="Proteomes" id="UP000192343"/>
    </source>
</evidence>
<keyword evidence="2" id="KW-1003">Cell membrane</keyword>
<dbReference type="InterPro" id="IPR004681">
    <property type="entry name" value="TRAP_DctM"/>
</dbReference>
<dbReference type="GO" id="GO:0022857">
    <property type="term" value="F:transmembrane transporter activity"/>
    <property type="evidence" value="ECO:0007669"/>
    <property type="project" value="TreeGrafter"/>
</dbReference>
<feature type="transmembrane region" description="Helical" evidence="7">
    <location>
        <begin position="136"/>
        <end position="157"/>
    </location>
</feature>
<feature type="transmembrane region" description="Helical" evidence="7">
    <location>
        <begin position="357"/>
        <end position="379"/>
    </location>
</feature>
<dbReference type="EMBL" id="MWQY01000034">
    <property type="protein sequence ID" value="ORC30264.1"/>
    <property type="molecule type" value="Genomic_DNA"/>
</dbReference>
<dbReference type="InterPro" id="IPR010656">
    <property type="entry name" value="DctM"/>
</dbReference>
<evidence type="ECO:0000256" key="6">
    <source>
        <dbReference type="ARBA" id="ARBA00023136"/>
    </source>
</evidence>
<dbReference type="GO" id="GO:0005886">
    <property type="term" value="C:plasma membrane"/>
    <property type="evidence" value="ECO:0007669"/>
    <property type="project" value="UniProtKB-SubCell"/>
</dbReference>
<evidence type="ECO:0000256" key="5">
    <source>
        <dbReference type="ARBA" id="ARBA00022989"/>
    </source>
</evidence>
<evidence type="ECO:0000313" key="9">
    <source>
        <dbReference type="EMBL" id="ORC30264.1"/>
    </source>
</evidence>
<dbReference type="NCBIfam" id="TIGR00786">
    <property type="entry name" value="dctM"/>
    <property type="match status" value="1"/>
</dbReference>
<keyword evidence="6 7" id="KW-0472">Membrane</keyword>
<dbReference type="Pfam" id="PF06808">
    <property type="entry name" value="DctM"/>
    <property type="match status" value="1"/>
</dbReference>
<keyword evidence="5 7" id="KW-1133">Transmembrane helix</keyword>
<feature type="transmembrane region" description="Helical" evidence="7">
    <location>
        <begin position="211"/>
        <end position="233"/>
    </location>
</feature>
<keyword evidence="10" id="KW-1185">Reference proteome</keyword>
<evidence type="ECO:0000259" key="8">
    <source>
        <dbReference type="Pfam" id="PF06808"/>
    </source>
</evidence>
<dbReference type="PANTHER" id="PTHR33362">
    <property type="entry name" value="SIALIC ACID TRAP TRANSPORTER PERMEASE PROTEIN SIAT-RELATED"/>
    <property type="match status" value="1"/>
</dbReference>
<feature type="domain" description="TRAP C4-dicarboxylate transport system permease DctM subunit" evidence="8">
    <location>
        <begin position="6"/>
        <end position="414"/>
    </location>
</feature>
<feature type="transmembrane region" description="Helical" evidence="7">
    <location>
        <begin position="277"/>
        <end position="297"/>
    </location>
</feature>
<dbReference type="AlphaFoldDB" id="A0A1Y1RT32"/>